<sequence length="50" mass="5950">MSENKRTQIVHIFYETCFFIENRNNNGVKCNKISTLNLRKRLNHRVGIAK</sequence>
<accession>A0A140L4V3</accession>
<dbReference type="AlphaFoldDB" id="A0A140L4V3"/>
<keyword evidence="2" id="KW-1185">Reference proteome</keyword>
<comment type="caution">
    <text evidence="1">The sequence shown here is derived from an EMBL/GenBank/DDBJ whole genome shotgun (WGS) entry which is preliminary data.</text>
</comment>
<dbReference type="EMBL" id="LOEE01000032">
    <property type="protein sequence ID" value="KXG75578.1"/>
    <property type="molecule type" value="Genomic_DNA"/>
</dbReference>
<evidence type="ECO:0000313" key="1">
    <source>
        <dbReference type="EMBL" id="KXG75578.1"/>
    </source>
</evidence>
<gene>
    <name evidence="1" type="ORF">AN619_15740</name>
</gene>
<evidence type="ECO:0000313" key="2">
    <source>
        <dbReference type="Proteomes" id="UP000070456"/>
    </source>
</evidence>
<dbReference type="STRING" id="520762.AN619_15740"/>
<dbReference type="Proteomes" id="UP000070456">
    <property type="component" value="Unassembled WGS sequence"/>
</dbReference>
<protein>
    <submittedName>
        <fullName evidence="1">Uncharacterized protein</fullName>
    </submittedName>
</protein>
<proteinExistence type="predicted"/>
<reference evidence="1 2" key="1">
    <citation type="submission" date="2015-12" db="EMBL/GenBank/DDBJ databases">
        <title>Draft genome sequence of the thermoanaerobe Thermotalea metallivorans, an isolate from the runoff channel of the Great Artesian Basin, Australia.</title>
        <authorList>
            <person name="Patel B.K."/>
        </authorList>
    </citation>
    <scope>NUCLEOTIDE SEQUENCE [LARGE SCALE GENOMIC DNA]</scope>
    <source>
        <strain evidence="1 2">B2-1</strain>
    </source>
</reference>
<organism evidence="1 2">
    <name type="scientific">Thermotalea metallivorans</name>
    <dbReference type="NCBI Taxonomy" id="520762"/>
    <lineage>
        <taxon>Bacteria</taxon>
        <taxon>Bacillati</taxon>
        <taxon>Bacillota</taxon>
        <taxon>Clostridia</taxon>
        <taxon>Peptostreptococcales</taxon>
        <taxon>Thermotaleaceae</taxon>
        <taxon>Thermotalea</taxon>
    </lineage>
</organism>
<name>A0A140L4V3_9FIRM</name>